<evidence type="ECO:0000256" key="3">
    <source>
        <dbReference type="ARBA" id="ARBA00022448"/>
    </source>
</evidence>
<keyword evidence="7" id="KW-0625">Polysaccharide transport</keyword>
<evidence type="ECO:0000256" key="2">
    <source>
        <dbReference type="ARBA" id="ARBA00007783"/>
    </source>
</evidence>
<proteinExistence type="inferred from homology"/>
<dbReference type="EMBL" id="JBBMRA010000022">
    <property type="protein sequence ID" value="MEM5537889.1"/>
    <property type="molecule type" value="Genomic_DNA"/>
</dbReference>
<reference evidence="11 12" key="1">
    <citation type="submission" date="2024-03" db="EMBL/GenBank/DDBJ databases">
        <title>Community enrichment and isolation of bacterial strains for fucoidan degradation.</title>
        <authorList>
            <person name="Sichert A."/>
        </authorList>
    </citation>
    <scope>NUCLEOTIDE SEQUENCE [LARGE SCALE GENOMIC DNA]</scope>
    <source>
        <strain evidence="11 12">AS76</strain>
    </source>
</reference>
<evidence type="ECO:0000256" key="4">
    <source>
        <dbReference type="ARBA" id="ARBA00022475"/>
    </source>
</evidence>
<feature type="transmembrane region" description="Helical" evidence="9">
    <location>
        <begin position="177"/>
        <end position="198"/>
    </location>
</feature>
<dbReference type="PANTHER" id="PTHR30413">
    <property type="entry name" value="INNER MEMBRANE TRANSPORT PERMEASE"/>
    <property type="match status" value="1"/>
</dbReference>
<sequence length="262" mass="29465">MLSPRTPWQVTRSVWHALFMREALARTTADRMAWFWMLAEPVAMVSIMVGIRAVVASGHKIGGADFIPWLISGLLAFYLFRENLMRSLGAVDANKALFAYRQVKPIDPVLIRCYLEGMLKSFVFLMFILVCSLIGVDLVPDDPMNALFIWLAIWLLGIGSGLTFSALSALIPEIGRVVRILSLPLLIISGAMVPLNFVPHNLQQFLLLNPIVHGIESLRLAFFASYRSLDDINMLYLWGWALGLTAFGLMLHLRYAMRLKAQ</sequence>
<feature type="domain" description="ABC transmembrane type-2" evidence="10">
    <location>
        <begin position="32"/>
        <end position="255"/>
    </location>
</feature>
<dbReference type="PROSITE" id="PS51012">
    <property type="entry name" value="ABC_TM2"/>
    <property type="match status" value="1"/>
</dbReference>
<dbReference type="RefSeq" id="WP_342855057.1">
    <property type="nucleotide sequence ID" value="NZ_JBBMRA010000022.1"/>
</dbReference>
<organism evidence="11 12">
    <name type="scientific">Neptuniibacter pectenicola</name>
    <dbReference type="NCBI Taxonomy" id="1806669"/>
    <lineage>
        <taxon>Bacteria</taxon>
        <taxon>Pseudomonadati</taxon>
        <taxon>Pseudomonadota</taxon>
        <taxon>Gammaproteobacteria</taxon>
        <taxon>Oceanospirillales</taxon>
        <taxon>Oceanospirillaceae</taxon>
        <taxon>Neptuniibacter</taxon>
    </lineage>
</organism>
<protein>
    <recommendedName>
        <fullName evidence="9">Transport permease protein</fullName>
    </recommendedName>
</protein>
<feature type="transmembrane region" description="Helical" evidence="9">
    <location>
        <begin position="61"/>
        <end position="80"/>
    </location>
</feature>
<gene>
    <name evidence="11" type="ORF">WNY58_15995</name>
</gene>
<feature type="transmembrane region" description="Helical" evidence="9">
    <location>
        <begin position="235"/>
        <end position="253"/>
    </location>
</feature>
<feature type="transmembrane region" description="Helical" evidence="9">
    <location>
        <begin position="33"/>
        <end position="55"/>
    </location>
</feature>
<comment type="caution">
    <text evidence="11">The sequence shown here is derived from an EMBL/GenBank/DDBJ whole genome shotgun (WGS) entry which is preliminary data.</text>
</comment>
<evidence type="ECO:0000313" key="11">
    <source>
        <dbReference type="EMBL" id="MEM5537889.1"/>
    </source>
</evidence>
<feature type="transmembrane region" description="Helical" evidence="9">
    <location>
        <begin position="146"/>
        <end position="170"/>
    </location>
</feature>
<keyword evidence="5 9" id="KW-0812">Transmembrane</keyword>
<dbReference type="Proteomes" id="UP001449225">
    <property type="component" value="Unassembled WGS sequence"/>
</dbReference>
<keyword evidence="7" id="KW-0762">Sugar transport</keyword>
<dbReference type="Pfam" id="PF01061">
    <property type="entry name" value="ABC2_membrane"/>
    <property type="match status" value="1"/>
</dbReference>
<keyword evidence="4 9" id="KW-1003">Cell membrane</keyword>
<comment type="similarity">
    <text evidence="2 9">Belongs to the ABC-2 integral membrane protein family.</text>
</comment>
<dbReference type="PANTHER" id="PTHR30413:SF10">
    <property type="entry name" value="CAPSULE POLYSACCHARIDE EXPORT INNER-MEMBRANE PROTEIN CTRC"/>
    <property type="match status" value="1"/>
</dbReference>
<dbReference type="InterPro" id="IPR047817">
    <property type="entry name" value="ABC2_TM_bact-type"/>
</dbReference>
<evidence type="ECO:0000256" key="6">
    <source>
        <dbReference type="ARBA" id="ARBA00022989"/>
    </source>
</evidence>
<dbReference type="InterPro" id="IPR013525">
    <property type="entry name" value="ABC2_TM"/>
</dbReference>
<evidence type="ECO:0000256" key="5">
    <source>
        <dbReference type="ARBA" id="ARBA00022692"/>
    </source>
</evidence>
<feature type="transmembrane region" description="Helical" evidence="9">
    <location>
        <begin position="122"/>
        <end position="140"/>
    </location>
</feature>
<evidence type="ECO:0000259" key="10">
    <source>
        <dbReference type="PROSITE" id="PS51012"/>
    </source>
</evidence>
<keyword evidence="6 9" id="KW-1133">Transmembrane helix</keyword>
<name>A0ABU9TXA8_9GAMM</name>
<keyword evidence="12" id="KW-1185">Reference proteome</keyword>
<evidence type="ECO:0000313" key="12">
    <source>
        <dbReference type="Proteomes" id="UP001449225"/>
    </source>
</evidence>
<evidence type="ECO:0000256" key="9">
    <source>
        <dbReference type="RuleBase" id="RU361157"/>
    </source>
</evidence>
<accession>A0ABU9TXA8</accession>
<keyword evidence="8 9" id="KW-0472">Membrane</keyword>
<evidence type="ECO:0000256" key="1">
    <source>
        <dbReference type="ARBA" id="ARBA00004651"/>
    </source>
</evidence>
<comment type="subcellular location">
    <subcellularLocation>
        <location evidence="9">Cell inner membrane</location>
        <topology evidence="9">Multi-pass membrane protein</topology>
    </subcellularLocation>
    <subcellularLocation>
        <location evidence="1">Cell membrane</location>
        <topology evidence="1">Multi-pass membrane protein</topology>
    </subcellularLocation>
</comment>
<evidence type="ECO:0000256" key="8">
    <source>
        <dbReference type="ARBA" id="ARBA00023136"/>
    </source>
</evidence>
<keyword evidence="3 9" id="KW-0813">Transport</keyword>
<evidence type="ECO:0000256" key="7">
    <source>
        <dbReference type="ARBA" id="ARBA00023047"/>
    </source>
</evidence>